<dbReference type="EMBL" id="VXIV02003387">
    <property type="protein sequence ID" value="KAF6017508.1"/>
    <property type="molecule type" value="Genomic_DNA"/>
</dbReference>
<protein>
    <recommendedName>
        <fullName evidence="3">Histone-lysine N-methyltransferase SETMAR</fullName>
    </recommendedName>
</protein>
<dbReference type="Proteomes" id="UP000593567">
    <property type="component" value="Unassembled WGS sequence"/>
</dbReference>
<reference evidence="1" key="1">
    <citation type="submission" date="2020-06" db="EMBL/GenBank/DDBJ databases">
        <title>Draft genome of Bugula neritina, a colonial animal packing powerful symbionts and potential medicines.</title>
        <authorList>
            <person name="Rayko M."/>
        </authorList>
    </citation>
    <scope>NUCLEOTIDE SEQUENCE [LARGE SCALE GENOMIC DNA]</scope>
    <source>
        <strain evidence="1">Kwan_BN1</strain>
    </source>
</reference>
<dbReference type="GO" id="GO:0003676">
    <property type="term" value="F:nucleic acid binding"/>
    <property type="evidence" value="ECO:0007669"/>
    <property type="project" value="InterPro"/>
</dbReference>
<gene>
    <name evidence="1" type="ORF">EB796_024185</name>
</gene>
<dbReference type="PANTHER" id="PTHR46060:SF1">
    <property type="entry name" value="MARINER MOS1 TRANSPOSASE-LIKE PROTEIN"/>
    <property type="match status" value="1"/>
</dbReference>
<dbReference type="PANTHER" id="PTHR46060">
    <property type="entry name" value="MARINER MOS1 TRANSPOSASE-LIKE PROTEIN"/>
    <property type="match status" value="1"/>
</dbReference>
<evidence type="ECO:0000313" key="1">
    <source>
        <dbReference type="EMBL" id="KAF6017508.1"/>
    </source>
</evidence>
<dbReference type="OrthoDB" id="10018757at2759"/>
<sequence length="96" mass="11317">MAARKCMKRLRKIEELRWEVLVHPPYSPDLAPTDFHLFGPLKSHMRGKHFTTDAAVIEAVRNWFRTQPPEFYFAGIENLVGRRNKCIKKEGNYVEM</sequence>
<proteinExistence type="predicted"/>
<evidence type="ECO:0008006" key="3">
    <source>
        <dbReference type="Google" id="ProtNLM"/>
    </source>
</evidence>
<name>A0A7J7IW92_BUGNE</name>
<keyword evidence="2" id="KW-1185">Reference proteome</keyword>
<evidence type="ECO:0000313" key="2">
    <source>
        <dbReference type="Proteomes" id="UP000593567"/>
    </source>
</evidence>
<dbReference type="AlphaFoldDB" id="A0A7J7IW92"/>
<dbReference type="Gene3D" id="3.30.420.10">
    <property type="entry name" value="Ribonuclease H-like superfamily/Ribonuclease H"/>
    <property type="match status" value="1"/>
</dbReference>
<dbReference type="InterPro" id="IPR036397">
    <property type="entry name" value="RNaseH_sf"/>
</dbReference>
<dbReference type="InterPro" id="IPR052709">
    <property type="entry name" value="Transposase-MT_Hybrid"/>
</dbReference>
<comment type="caution">
    <text evidence="1">The sequence shown here is derived from an EMBL/GenBank/DDBJ whole genome shotgun (WGS) entry which is preliminary data.</text>
</comment>
<organism evidence="1 2">
    <name type="scientific">Bugula neritina</name>
    <name type="common">Brown bryozoan</name>
    <name type="synonym">Sertularia neritina</name>
    <dbReference type="NCBI Taxonomy" id="10212"/>
    <lineage>
        <taxon>Eukaryota</taxon>
        <taxon>Metazoa</taxon>
        <taxon>Spiralia</taxon>
        <taxon>Lophotrochozoa</taxon>
        <taxon>Bryozoa</taxon>
        <taxon>Gymnolaemata</taxon>
        <taxon>Cheilostomatida</taxon>
        <taxon>Flustrina</taxon>
        <taxon>Buguloidea</taxon>
        <taxon>Bugulidae</taxon>
        <taxon>Bugula</taxon>
    </lineage>
</organism>
<accession>A0A7J7IW92</accession>